<evidence type="ECO:0000313" key="5">
    <source>
        <dbReference type="EMBL" id="KAA6185683.1"/>
    </source>
</evidence>
<comment type="caution">
    <text evidence="5">The sequence shown here is derived from an EMBL/GenBank/DDBJ whole genome shotgun (WGS) entry which is preliminary data.</text>
</comment>
<dbReference type="Gene3D" id="3.30.830.10">
    <property type="entry name" value="Metalloenzyme, LuxS/M16 peptidase-like"/>
    <property type="match status" value="2"/>
</dbReference>
<keyword evidence="6" id="KW-1185">Reference proteome</keyword>
<organism evidence="5 6">
    <name type="scientific">Thiohalocapsa marina</name>
    <dbReference type="NCBI Taxonomy" id="424902"/>
    <lineage>
        <taxon>Bacteria</taxon>
        <taxon>Pseudomonadati</taxon>
        <taxon>Pseudomonadota</taxon>
        <taxon>Gammaproteobacteria</taxon>
        <taxon>Chromatiales</taxon>
        <taxon>Chromatiaceae</taxon>
        <taxon>Thiohalocapsa</taxon>
    </lineage>
</organism>
<accession>A0A5M8FL86</accession>
<feature type="chain" id="PRO_5024316965" evidence="2">
    <location>
        <begin position="23"/>
        <end position="494"/>
    </location>
</feature>
<keyword evidence="2" id="KW-0732">Signal</keyword>
<dbReference type="Pfam" id="PF05193">
    <property type="entry name" value="Peptidase_M16_C"/>
    <property type="match status" value="1"/>
</dbReference>
<reference evidence="5 6" key="1">
    <citation type="submission" date="2019-09" db="EMBL/GenBank/DDBJ databases">
        <title>Whole-genome sequence of the purple sulfur bacterium Thiohalocapsa marina DSM 19078.</title>
        <authorList>
            <person name="Kyndt J.A."/>
            <person name="Meyer T.E."/>
        </authorList>
    </citation>
    <scope>NUCLEOTIDE SEQUENCE [LARGE SCALE GENOMIC DNA]</scope>
    <source>
        <strain evidence="5 6">DSM 19078</strain>
    </source>
</reference>
<proteinExistence type="predicted"/>
<dbReference type="EMBL" id="VWXX01000008">
    <property type="protein sequence ID" value="KAA6185683.1"/>
    <property type="molecule type" value="Genomic_DNA"/>
</dbReference>
<evidence type="ECO:0000259" key="3">
    <source>
        <dbReference type="Pfam" id="PF00675"/>
    </source>
</evidence>
<feature type="region of interest" description="Disordered" evidence="1">
    <location>
        <begin position="432"/>
        <end position="475"/>
    </location>
</feature>
<dbReference type="Proteomes" id="UP000322981">
    <property type="component" value="Unassembled WGS sequence"/>
</dbReference>
<dbReference type="PANTHER" id="PTHR11851:SF224">
    <property type="entry name" value="PROCESSING PROTEASE"/>
    <property type="match status" value="1"/>
</dbReference>
<dbReference type="InterPro" id="IPR011249">
    <property type="entry name" value="Metalloenz_LuxS/M16"/>
</dbReference>
<feature type="domain" description="Peptidase M16 C-terminal" evidence="4">
    <location>
        <begin position="193"/>
        <end position="366"/>
    </location>
</feature>
<feature type="compositionally biased region" description="Low complexity" evidence="1">
    <location>
        <begin position="442"/>
        <end position="473"/>
    </location>
</feature>
<dbReference type="InterPro" id="IPR050361">
    <property type="entry name" value="MPP/UQCRC_Complex"/>
</dbReference>
<dbReference type="GO" id="GO:0046872">
    <property type="term" value="F:metal ion binding"/>
    <property type="evidence" value="ECO:0007669"/>
    <property type="project" value="InterPro"/>
</dbReference>
<dbReference type="InterPro" id="IPR011765">
    <property type="entry name" value="Pept_M16_N"/>
</dbReference>
<dbReference type="PANTHER" id="PTHR11851">
    <property type="entry name" value="METALLOPROTEASE"/>
    <property type="match status" value="1"/>
</dbReference>
<dbReference type="Pfam" id="PF00675">
    <property type="entry name" value="Peptidase_M16"/>
    <property type="match status" value="1"/>
</dbReference>
<feature type="domain" description="Peptidase M16 N-terminal" evidence="3">
    <location>
        <begin position="49"/>
        <end position="177"/>
    </location>
</feature>
<dbReference type="InterPro" id="IPR007863">
    <property type="entry name" value="Peptidase_M16_C"/>
</dbReference>
<dbReference type="RefSeq" id="WP_150092291.1">
    <property type="nucleotide sequence ID" value="NZ_JBFUOH010000136.1"/>
</dbReference>
<feature type="signal peptide" evidence="2">
    <location>
        <begin position="1"/>
        <end position="22"/>
    </location>
</feature>
<name>A0A5M8FL86_9GAMM</name>
<dbReference type="SUPFAM" id="SSF63411">
    <property type="entry name" value="LuxS/MPP-like metallohydrolase"/>
    <property type="match status" value="2"/>
</dbReference>
<gene>
    <name evidence="5" type="ORF">F2Q65_07870</name>
</gene>
<protein>
    <submittedName>
        <fullName evidence="5">Insulinase family protein</fullName>
    </submittedName>
</protein>
<evidence type="ECO:0000256" key="2">
    <source>
        <dbReference type="SAM" id="SignalP"/>
    </source>
</evidence>
<evidence type="ECO:0000259" key="4">
    <source>
        <dbReference type="Pfam" id="PF05193"/>
    </source>
</evidence>
<evidence type="ECO:0000313" key="6">
    <source>
        <dbReference type="Proteomes" id="UP000322981"/>
    </source>
</evidence>
<dbReference type="OrthoDB" id="9811314at2"/>
<evidence type="ECO:0000256" key="1">
    <source>
        <dbReference type="SAM" id="MobiDB-lite"/>
    </source>
</evidence>
<dbReference type="AlphaFoldDB" id="A0A5M8FL86"/>
<sequence length="494" mass="52625">MARRAAAALGALMLLLPTLASAVPQIETWRTDNGAEVLFVAAPDLPMLDLRVVFDAGSARDGDRHGLASLTAGMLTEGAAGLSADTIAEGIESVGAELGSGADRDMAWVSLRTLTDPEALERALDLLTKVLTAPDFPAEDFERVQQNTLVALRLAEQDPKTVGSKALYRMVFGDHPYADDPSGTAETVSALRPAHLRDFHRHHYTAANATLALVGDLTREQAEVVAELVSLGLPAGERPADLPPVAALSQGQLQRIDFPSSQTHVYLGQPGMRRGDPDYFPLYVGNHILGGSGLVSQLMDEVREKRGLSYSAYSYFLPLSQNGPMVMGLQTRNEQAEEARSVMLETLQRFVASGPTADELDAALKNITGGFPLRIASNRSVVRYLAVIGFYDLPLDYLERFNERVSSVTAEQIRDAYRRRIHPDRLATVLVGGEQDSRSQTVNNGASAPAEAAPPSVAGGDATATATPASAGAPMQVPIQAPVRALIRAAGGEG</sequence>